<reference evidence="1 2" key="1">
    <citation type="submission" date="2024-09" db="EMBL/GenBank/DDBJ databases">
        <title>Chromosome-scale assembly of Riccia fluitans.</title>
        <authorList>
            <person name="Paukszto L."/>
            <person name="Sawicki J."/>
            <person name="Karawczyk K."/>
            <person name="Piernik-Szablinska J."/>
            <person name="Szczecinska M."/>
            <person name="Mazdziarz M."/>
        </authorList>
    </citation>
    <scope>NUCLEOTIDE SEQUENCE [LARGE SCALE GENOMIC DNA]</scope>
    <source>
        <strain evidence="1">Rf_01</strain>
        <tissue evidence="1">Aerial parts of the thallus</tissue>
    </source>
</reference>
<protein>
    <submittedName>
        <fullName evidence="1">Uncharacterized protein</fullName>
    </submittedName>
</protein>
<dbReference type="Proteomes" id="UP001605036">
    <property type="component" value="Unassembled WGS sequence"/>
</dbReference>
<dbReference type="EMBL" id="JBHFFA010000002">
    <property type="protein sequence ID" value="KAL2644116.1"/>
    <property type="molecule type" value="Genomic_DNA"/>
</dbReference>
<name>A0ABD1Z8X1_9MARC</name>
<gene>
    <name evidence="1" type="ORF">R1flu_011703</name>
</gene>
<keyword evidence="2" id="KW-1185">Reference proteome</keyword>
<dbReference type="AlphaFoldDB" id="A0ABD1Z8X1"/>
<sequence>MLSKSNVCEQTEGRIPFGRLVCKVDDGTTRVTMTSHVGGRPLHVAPPMTLASGVGGVRIASSVRKLFPSLRLVSKIGAGPATEVLRRGTRLLARSANTSGAISILLVEANP</sequence>
<accession>A0ABD1Z8X1</accession>
<organism evidence="1 2">
    <name type="scientific">Riccia fluitans</name>
    <dbReference type="NCBI Taxonomy" id="41844"/>
    <lineage>
        <taxon>Eukaryota</taxon>
        <taxon>Viridiplantae</taxon>
        <taxon>Streptophyta</taxon>
        <taxon>Embryophyta</taxon>
        <taxon>Marchantiophyta</taxon>
        <taxon>Marchantiopsida</taxon>
        <taxon>Marchantiidae</taxon>
        <taxon>Marchantiales</taxon>
        <taxon>Ricciaceae</taxon>
        <taxon>Riccia</taxon>
    </lineage>
</organism>
<evidence type="ECO:0000313" key="1">
    <source>
        <dbReference type="EMBL" id="KAL2644116.1"/>
    </source>
</evidence>
<comment type="caution">
    <text evidence="1">The sequence shown here is derived from an EMBL/GenBank/DDBJ whole genome shotgun (WGS) entry which is preliminary data.</text>
</comment>
<proteinExistence type="predicted"/>
<evidence type="ECO:0000313" key="2">
    <source>
        <dbReference type="Proteomes" id="UP001605036"/>
    </source>
</evidence>